<dbReference type="Proteomes" id="UP000036987">
    <property type="component" value="Unassembled WGS sequence"/>
</dbReference>
<dbReference type="AlphaFoldDB" id="A0A0K9PU58"/>
<comment type="caution">
    <text evidence="1">The sequence shown here is derived from an EMBL/GenBank/DDBJ whole genome shotgun (WGS) entry which is preliminary data.</text>
</comment>
<proteinExistence type="predicted"/>
<dbReference type="PANTHER" id="PTHR47204">
    <property type="entry name" value="OS02G0168900 PROTEIN"/>
    <property type="match status" value="1"/>
</dbReference>
<sequence length="167" mass="18428">MNPGVSPALAGVTGSVDLHSTDSAVDLTDKVHLLPCIVRYNGPCPVSDYFKTNITGVEGDGLKVQEAYFRGRRIQGTAVPLPNGYHGYVLGKKDGVKGKELKGSDEESNDWSSYAEFQNITYWNHDDMPSNDDPIMRCFHWFTIADALHKPVTEEDLSTVSNVKHQS</sequence>
<dbReference type="GO" id="GO:0006401">
    <property type="term" value="P:RNA catabolic process"/>
    <property type="evidence" value="ECO:0007669"/>
    <property type="project" value="InterPro"/>
</dbReference>
<protein>
    <submittedName>
        <fullName evidence="1">Uncharacterized protein</fullName>
    </submittedName>
</protein>
<dbReference type="OrthoDB" id="6222486at2759"/>
<dbReference type="STRING" id="29655.A0A0K9PU58"/>
<reference evidence="2" key="1">
    <citation type="journal article" date="2016" name="Nature">
        <title>The genome of the seagrass Zostera marina reveals angiosperm adaptation to the sea.</title>
        <authorList>
            <person name="Olsen J.L."/>
            <person name="Rouze P."/>
            <person name="Verhelst B."/>
            <person name="Lin Y.-C."/>
            <person name="Bayer T."/>
            <person name="Collen J."/>
            <person name="Dattolo E."/>
            <person name="De Paoli E."/>
            <person name="Dittami S."/>
            <person name="Maumus F."/>
            <person name="Michel G."/>
            <person name="Kersting A."/>
            <person name="Lauritano C."/>
            <person name="Lohaus R."/>
            <person name="Toepel M."/>
            <person name="Tonon T."/>
            <person name="Vanneste K."/>
            <person name="Amirebrahimi M."/>
            <person name="Brakel J."/>
            <person name="Bostroem C."/>
            <person name="Chovatia M."/>
            <person name="Grimwood J."/>
            <person name="Jenkins J.W."/>
            <person name="Jueterbock A."/>
            <person name="Mraz A."/>
            <person name="Stam W.T."/>
            <person name="Tice H."/>
            <person name="Bornberg-Bauer E."/>
            <person name="Green P.J."/>
            <person name="Pearson G.A."/>
            <person name="Procaccini G."/>
            <person name="Duarte C.M."/>
            <person name="Schmutz J."/>
            <person name="Reusch T.B.H."/>
            <person name="Van de Peer Y."/>
        </authorList>
    </citation>
    <scope>NUCLEOTIDE SEQUENCE [LARGE SCALE GENOMIC DNA]</scope>
    <source>
        <strain evidence="2">cv. Finnish</strain>
    </source>
</reference>
<evidence type="ECO:0000313" key="1">
    <source>
        <dbReference type="EMBL" id="KMZ71765.1"/>
    </source>
</evidence>
<dbReference type="EMBL" id="LFYR01000658">
    <property type="protein sequence ID" value="KMZ71765.1"/>
    <property type="molecule type" value="Genomic_DNA"/>
</dbReference>
<dbReference type="Gene3D" id="2.40.128.680">
    <property type="match status" value="1"/>
</dbReference>
<dbReference type="OMA" id="SQFTYWN"/>
<evidence type="ECO:0000313" key="2">
    <source>
        <dbReference type="Proteomes" id="UP000036987"/>
    </source>
</evidence>
<gene>
    <name evidence="1" type="ORF">ZOSMA_175G00030</name>
</gene>
<dbReference type="InterPro" id="IPR013924">
    <property type="entry name" value="RNase_H2_suC"/>
</dbReference>
<dbReference type="CDD" id="cd09271">
    <property type="entry name" value="RNase_H2-C"/>
    <property type="match status" value="1"/>
</dbReference>
<dbReference type="Pfam" id="PF08615">
    <property type="entry name" value="RNase_H2_suC"/>
    <property type="match status" value="1"/>
</dbReference>
<dbReference type="GO" id="GO:0032299">
    <property type="term" value="C:ribonuclease H2 complex"/>
    <property type="evidence" value="ECO:0007669"/>
    <property type="project" value="InterPro"/>
</dbReference>
<dbReference type="PANTHER" id="PTHR47204:SF1">
    <property type="entry name" value="RIBONUCLEASE H2 SUBUNIT C"/>
    <property type="match status" value="1"/>
</dbReference>
<name>A0A0K9PU58_ZOSMR</name>
<keyword evidence="2" id="KW-1185">Reference proteome</keyword>
<accession>A0A0K9PU58</accession>
<organism evidence="1 2">
    <name type="scientific">Zostera marina</name>
    <name type="common">Eelgrass</name>
    <dbReference type="NCBI Taxonomy" id="29655"/>
    <lineage>
        <taxon>Eukaryota</taxon>
        <taxon>Viridiplantae</taxon>
        <taxon>Streptophyta</taxon>
        <taxon>Embryophyta</taxon>
        <taxon>Tracheophyta</taxon>
        <taxon>Spermatophyta</taxon>
        <taxon>Magnoliopsida</taxon>
        <taxon>Liliopsida</taxon>
        <taxon>Zosteraceae</taxon>
        <taxon>Zostera</taxon>
    </lineage>
</organism>